<evidence type="ECO:0000313" key="1">
    <source>
        <dbReference type="EMBL" id="QHU21503.1"/>
    </source>
</evidence>
<proteinExistence type="predicted"/>
<protein>
    <submittedName>
        <fullName evidence="1">Uncharacterized protein</fullName>
    </submittedName>
</protein>
<reference evidence="1" key="1">
    <citation type="journal article" date="2020" name="Nature">
        <title>Giant virus diversity and host interactions through global metagenomics.</title>
        <authorList>
            <person name="Schulz F."/>
            <person name="Roux S."/>
            <person name="Paez-Espino D."/>
            <person name="Jungbluth S."/>
            <person name="Walsh D.A."/>
            <person name="Denef V.J."/>
            <person name="McMahon K.D."/>
            <person name="Konstantinidis K.T."/>
            <person name="Eloe-Fadrosh E.A."/>
            <person name="Kyrpides N.C."/>
            <person name="Woyke T."/>
        </authorList>
    </citation>
    <scope>NUCLEOTIDE SEQUENCE</scope>
    <source>
        <strain evidence="1">GVMAG-S-3300013094-109</strain>
    </source>
</reference>
<accession>A0A6C0KW78</accession>
<dbReference type="AlphaFoldDB" id="A0A6C0KW78"/>
<sequence>MEINYDDFISKTKILYSKNTNIKDVISEYLQNKDNDDEDLNVSYDYKDKFFISKKEIFFDNITQKYVYEYKPKRGECGDIITNMGFITQIPNIEYAFYISNNLCRLGDNFLFVSSQFERLTIHIYFDKKPSENEPFLFCSRNFILQNKDRNLFACNKIITKYGFYENGFYTCTFFPSLGEENYLKNDTFLLDATPLI</sequence>
<organism evidence="1">
    <name type="scientific">viral metagenome</name>
    <dbReference type="NCBI Taxonomy" id="1070528"/>
    <lineage>
        <taxon>unclassified sequences</taxon>
        <taxon>metagenomes</taxon>
        <taxon>organismal metagenomes</taxon>
    </lineage>
</organism>
<name>A0A6C0KW78_9ZZZZ</name>
<dbReference type="EMBL" id="MN740990">
    <property type="protein sequence ID" value="QHU21503.1"/>
    <property type="molecule type" value="Genomic_DNA"/>
</dbReference>